<evidence type="ECO:0000313" key="1">
    <source>
        <dbReference type="EMBL" id="UUX59427.1"/>
    </source>
</evidence>
<proteinExistence type="predicted"/>
<dbReference type="EMBL" id="CP102487">
    <property type="protein sequence ID" value="UUX59427.1"/>
    <property type="molecule type" value="Genomic_DNA"/>
</dbReference>
<evidence type="ECO:0000313" key="2">
    <source>
        <dbReference type="Proteomes" id="UP001060018"/>
    </source>
</evidence>
<organism evidence="1 2">
    <name type="scientific">Glutamicibacter halophytocola</name>
    <dbReference type="NCBI Taxonomy" id="1933880"/>
    <lineage>
        <taxon>Bacteria</taxon>
        <taxon>Bacillati</taxon>
        <taxon>Actinomycetota</taxon>
        <taxon>Actinomycetes</taxon>
        <taxon>Micrococcales</taxon>
        <taxon>Micrococcaceae</taxon>
        <taxon>Glutamicibacter</taxon>
    </lineage>
</organism>
<protein>
    <submittedName>
        <fullName evidence="1">Uncharacterized protein</fullName>
    </submittedName>
</protein>
<dbReference type="Proteomes" id="UP001060018">
    <property type="component" value="Chromosome"/>
</dbReference>
<sequence>MAINVQARIKTIAISRMAVERGTGLMIEERINHHPSIGGSGGPAAQAPGGSKGILKAQTIKSGGAAFIIGAGPRQFLICACH</sequence>
<reference evidence="1" key="1">
    <citation type="journal article" date="2022" name="Pest Manag. Sci.">
        <title>Glutamicibacter halophytocola-mediated host fitness of potato tuber moth on Solanaceae crops.</title>
        <authorList>
            <person name="Wang W."/>
            <person name="Xiao G."/>
            <person name="Du G."/>
            <person name="Chang L."/>
            <person name="Yang Y."/>
            <person name="Ye J."/>
            <person name="Chen B."/>
        </authorList>
    </citation>
    <scope>NUCLEOTIDE SEQUENCE</scope>
    <source>
        <strain evidence="1">S2</strain>
    </source>
</reference>
<gene>
    <name evidence="1" type="ORF">NUH22_01950</name>
</gene>
<accession>A0AA95BSF9</accession>
<name>A0AA95BSF9_9MICC</name>
<dbReference type="RefSeq" id="WP_257745837.1">
    <property type="nucleotide sequence ID" value="NZ_CP102487.1"/>
</dbReference>
<dbReference type="AlphaFoldDB" id="A0AA95BSF9"/>